<dbReference type="OrthoDB" id="3358904at2759"/>
<proteinExistence type="predicted"/>
<keyword evidence="2" id="KW-1185">Reference proteome</keyword>
<dbReference type="InParanoid" id="A0A409W306"/>
<comment type="caution">
    <text evidence="1">The sequence shown here is derived from an EMBL/GenBank/DDBJ whole genome shotgun (WGS) entry which is preliminary data.</text>
</comment>
<dbReference type="STRING" id="231916.A0A409W306"/>
<organism evidence="1 2">
    <name type="scientific">Gymnopilus dilepis</name>
    <dbReference type="NCBI Taxonomy" id="231916"/>
    <lineage>
        <taxon>Eukaryota</taxon>
        <taxon>Fungi</taxon>
        <taxon>Dikarya</taxon>
        <taxon>Basidiomycota</taxon>
        <taxon>Agaricomycotina</taxon>
        <taxon>Agaricomycetes</taxon>
        <taxon>Agaricomycetidae</taxon>
        <taxon>Agaricales</taxon>
        <taxon>Agaricineae</taxon>
        <taxon>Hymenogastraceae</taxon>
        <taxon>Gymnopilus</taxon>
    </lineage>
</organism>
<sequence>MATDAEPPLLPLNIDPLPATDFGAYVTRTLARSSRSSDSATIDQAVLRKCILLASSFLITDTATDPEHGMATWFAGLSRLVDLVIVLHRRNELELDTINCASKACSECWTAGGNWRVLSDCRNHVREIGGKLKRILDPNERTYRGTSLSSDSLFAYLICSRQGNVFMLHSSGSGHWNVFTS</sequence>
<protein>
    <submittedName>
        <fullName evidence="1">Uncharacterized protein</fullName>
    </submittedName>
</protein>
<dbReference type="AlphaFoldDB" id="A0A409W306"/>
<dbReference type="EMBL" id="NHYE01005433">
    <property type="protein sequence ID" value="PPQ72914.1"/>
    <property type="molecule type" value="Genomic_DNA"/>
</dbReference>
<evidence type="ECO:0000313" key="2">
    <source>
        <dbReference type="Proteomes" id="UP000284706"/>
    </source>
</evidence>
<reference evidence="1 2" key="1">
    <citation type="journal article" date="2018" name="Evol. Lett.">
        <title>Horizontal gene cluster transfer increased hallucinogenic mushroom diversity.</title>
        <authorList>
            <person name="Reynolds H.T."/>
            <person name="Vijayakumar V."/>
            <person name="Gluck-Thaler E."/>
            <person name="Korotkin H.B."/>
            <person name="Matheny P.B."/>
            <person name="Slot J.C."/>
        </authorList>
    </citation>
    <scope>NUCLEOTIDE SEQUENCE [LARGE SCALE GENOMIC DNA]</scope>
    <source>
        <strain evidence="1 2">SRW20</strain>
    </source>
</reference>
<name>A0A409W306_9AGAR</name>
<dbReference type="Proteomes" id="UP000284706">
    <property type="component" value="Unassembled WGS sequence"/>
</dbReference>
<gene>
    <name evidence="1" type="ORF">CVT26_014577</name>
</gene>
<accession>A0A409W306</accession>
<evidence type="ECO:0000313" key="1">
    <source>
        <dbReference type="EMBL" id="PPQ72914.1"/>
    </source>
</evidence>